<evidence type="ECO:0000259" key="6">
    <source>
        <dbReference type="PROSITE" id="PS50977"/>
    </source>
</evidence>
<dbReference type="InterPro" id="IPR009057">
    <property type="entry name" value="Homeodomain-like_sf"/>
</dbReference>
<organism evidence="7 8">
    <name type="scientific">Kiloniella antarctica</name>
    <dbReference type="NCBI Taxonomy" id="1550907"/>
    <lineage>
        <taxon>Bacteria</taxon>
        <taxon>Pseudomonadati</taxon>
        <taxon>Pseudomonadota</taxon>
        <taxon>Alphaproteobacteria</taxon>
        <taxon>Rhodospirillales</taxon>
        <taxon>Kiloniellaceae</taxon>
        <taxon>Kiloniella</taxon>
    </lineage>
</organism>
<reference evidence="8" key="1">
    <citation type="journal article" date="2019" name="Int. J. Syst. Evol. Microbiol.">
        <title>The Global Catalogue of Microorganisms (GCM) 10K type strain sequencing project: providing services to taxonomists for standard genome sequencing and annotation.</title>
        <authorList>
            <consortium name="The Broad Institute Genomics Platform"/>
            <consortium name="The Broad Institute Genome Sequencing Center for Infectious Disease"/>
            <person name="Wu L."/>
            <person name="Ma J."/>
        </authorList>
    </citation>
    <scope>NUCLEOTIDE SEQUENCE [LARGE SCALE GENOMIC DNA]</scope>
    <source>
        <strain evidence="8">CGMCC 4.7192</strain>
    </source>
</reference>
<protein>
    <submittedName>
        <fullName evidence="7">TetR/AcrR family transcriptional regulator</fullName>
    </submittedName>
</protein>
<evidence type="ECO:0000256" key="2">
    <source>
        <dbReference type="ARBA" id="ARBA00023015"/>
    </source>
</evidence>
<name>A0ABW5BKH4_9PROT</name>
<dbReference type="PROSITE" id="PS50977">
    <property type="entry name" value="HTH_TETR_2"/>
    <property type="match status" value="1"/>
</dbReference>
<dbReference type="InterPro" id="IPR001647">
    <property type="entry name" value="HTH_TetR"/>
</dbReference>
<feature type="domain" description="HTH tetR-type" evidence="6">
    <location>
        <begin position="17"/>
        <end position="77"/>
    </location>
</feature>
<dbReference type="PRINTS" id="PR00455">
    <property type="entry name" value="HTHTETR"/>
</dbReference>
<keyword evidence="2" id="KW-0805">Transcription regulation</keyword>
<sequence>MTDTQKISPKFRRHSPDERKRELVDATIKCLEKKGSEGLSVRSISAEAGISIGLINHHYPSKDDLIADAYEKLATDILQHVLDLVQENGGNPRERMSAFFNAYFSSHVLDEKILRIWIVFWHMSDKSEKVRHSHDKTSEGFRQQVEIMLRDLGALPEVPNFNYRLAAIGLSGMLDGLWLEWCLNPTSFEPKEGLQICEAWVDCLMSGSFKL</sequence>
<dbReference type="RefSeq" id="WP_380249943.1">
    <property type="nucleotide sequence ID" value="NZ_JBHUII010000004.1"/>
</dbReference>
<evidence type="ECO:0000256" key="1">
    <source>
        <dbReference type="ARBA" id="ARBA00022491"/>
    </source>
</evidence>
<dbReference type="EMBL" id="JBHUII010000004">
    <property type="protein sequence ID" value="MFD2205383.1"/>
    <property type="molecule type" value="Genomic_DNA"/>
</dbReference>
<keyword evidence="8" id="KW-1185">Reference proteome</keyword>
<dbReference type="InterPro" id="IPR050109">
    <property type="entry name" value="HTH-type_TetR-like_transc_reg"/>
</dbReference>
<dbReference type="Gene3D" id="1.10.357.10">
    <property type="entry name" value="Tetracycline Repressor, domain 2"/>
    <property type="match status" value="1"/>
</dbReference>
<dbReference type="PANTHER" id="PTHR30055:SF228">
    <property type="entry name" value="TRANSCRIPTIONAL REGULATOR-RELATED"/>
    <property type="match status" value="1"/>
</dbReference>
<gene>
    <name evidence="7" type="ORF">ACFSKO_07170</name>
</gene>
<keyword evidence="1" id="KW-0678">Repressor</keyword>
<dbReference type="Pfam" id="PF13977">
    <property type="entry name" value="TetR_C_6"/>
    <property type="match status" value="1"/>
</dbReference>
<dbReference type="Proteomes" id="UP001597294">
    <property type="component" value="Unassembled WGS sequence"/>
</dbReference>
<comment type="caution">
    <text evidence="7">The sequence shown here is derived from an EMBL/GenBank/DDBJ whole genome shotgun (WGS) entry which is preliminary data.</text>
</comment>
<dbReference type="SUPFAM" id="SSF46689">
    <property type="entry name" value="Homeodomain-like"/>
    <property type="match status" value="1"/>
</dbReference>
<dbReference type="InterPro" id="IPR036271">
    <property type="entry name" value="Tet_transcr_reg_TetR-rel_C_sf"/>
</dbReference>
<dbReference type="InterPro" id="IPR039538">
    <property type="entry name" value="BetI_C"/>
</dbReference>
<dbReference type="SUPFAM" id="SSF48498">
    <property type="entry name" value="Tetracyclin repressor-like, C-terminal domain"/>
    <property type="match status" value="1"/>
</dbReference>
<proteinExistence type="predicted"/>
<dbReference type="Pfam" id="PF00440">
    <property type="entry name" value="TetR_N"/>
    <property type="match status" value="1"/>
</dbReference>
<evidence type="ECO:0000313" key="8">
    <source>
        <dbReference type="Proteomes" id="UP001597294"/>
    </source>
</evidence>
<dbReference type="PANTHER" id="PTHR30055">
    <property type="entry name" value="HTH-TYPE TRANSCRIPTIONAL REGULATOR RUTR"/>
    <property type="match status" value="1"/>
</dbReference>
<evidence type="ECO:0000256" key="4">
    <source>
        <dbReference type="ARBA" id="ARBA00023163"/>
    </source>
</evidence>
<keyword evidence="4" id="KW-0804">Transcription</keyword>
<accession>A0ABW5BKH4</accession>
<evidence type="ECO:0000256" key="3">
    <source>
        <dbReference type="ARBA" id="ARBA00023125"/>
    </source>
</evidence>
<evidence type="ECO:0000256" key="5">
    <source>
        <dbReference type="PROSITE-ProRule" id="PRU00335"/>
    </source>
</evidence>
<keyword evidence="3 5" id="KW-0238">DNA-binding</keyword>
<evidence type="ECO:0000313" key="7">
    <source>
        <dbReference type="EMBL" id="MFD2205383.1"/>
    </source>
</evidence>
<feature type="DNA-binding region" description="H-T-H motif" evidence="5">
    <location>
        <begin position="40"/>
        <end position="59"/>
    </location>
</feature>